<name>A0A426VEB7_9BURK</name>
<evidence type="ECO:0000256" key="1">
    <source>
        <dbReference type="SAM" id="Phobius"/>
    </source>
</evidence>
<dbReference type="RefSeq" id="WP_125242441.1">
    <property type="nucleotide sequence ID" value="NZ_RSED01000004.1"/>
</dbReference>
<sequence>MSTAPAAPSADPPATPPLRGWRRPVTRRMLLLVSLATVLLWLAMVVTGFLYVRREWVSVLEMRDQPLQLRLPVGLAAQAEVAVPVHTRLDSVQRLKLPLDQEVRVQVQNNLKAHAVVNTVVPVNTVVNFEGDIPVDTTVVSEVPVVSWWPSFPVTIPVKVVVPVKVSVPVSVQIPLALNLEVAGELSGPLRVPVKTVLDTQVLLRANVRAHVTSRTDFSLLSPVEPFGVDIVHARLQMPMADFGWTVKP</sequence>
<protein>
    <submittedName>
        <fullName evidence="2">Uncharacterized protein</fullName>
    </submittedName>
</protein>
<dbReference type="EMBL" id="RSED01000004">
    <property type="protein sequence ID" value="RRS05222.1"/>
    <property type="molecule type" value="Genomic_DNA"/>
</dbReference>
<proteinExistence type="predicted"/>
<keyword evidence="3" id="KW-1185">Reference proteome</keyword>
<comment type="caution">
    <text evidence="2">The sequence shown here is derived from an EMBL/GenBank/DDBJ whole genome shotgun (WGS) entry which is preliminary data.</text>
</comment>
<keyword evidence="1" id="KW-1133">Transmembrane helix</keyword>
<dbReference type="AlphaFoldDB" id="A0A426VEB7"/>
<dbReference type="Proteomes" id="UP000269265">
    <property type="component" value="Unassembled WGS sequence"/>
</dbReference>
<gene>
    <name evidence="2" type="ORF">EIP75_06600</name>
</gene>
<keyword evidence="1" id="KW-0812">Transmembrane</keyword>
<reference evidence="2 3" key="1">
    <citation type="submission" date="2018-12" db="EMBL/GenBank/DDBJ databases">
        <title>The whole draft genome of Aquabacterium sp. SJQ9.</title>
        <authorList>
            <person name="Sun L."/>
            <person name="Gao X."/>
            <person name="Chen W."/>
            <person name="Huang K."/>
        </authorList>
    </citation>
    <scope>NUCLEOTIDE SEQUENCE [LARGE SCALE GENOMIC DNA]</scope>
    <source>
        <strain evidence="2 3">SJQ9</strain>
    </source>
</reference>
<evidence type="ECO:0000313" key="3">
    <source>
        <dbReference type="Proteomes" id="UP000269265"/>
    </source>
</evidence>
<keyword evidence="1" id="KW-0472">Membrane</keyword>
<accession>A0A426VEB7</accession>
<feature type="transmembrane region" description="Helical" evidence="1">
    <location>
        <begin position="29"/>
        <end position="52"/>
    </location>
</feature>
<organism evidence="2 3">
    <name type="scientific">Aquabacterium soli</name>
    <dbReference type="NCBI Taxonomy" id="2493092"/>
    <lineage>
        <taxon>Bacteria</taxon>
        <taxon>Pseudomonadati</taxon>
        <taxon>Pseudomonadota</taxon>
        <taxon>Betaproteobacteria</taxon>
        <taxon>Burkholderiales</taxon>
        <taxon>Aquabacterium</taxon>
    </lineage>
</organism>
<evidence type="ECO:0000313" key="2">
    <source>
        <dbReference type="EMBL" id="RRS05222.1"/>
    </source>
</evidence>